<feature type="domain" description="HIT" evidence="4">
    <location>
        <begin position="4"/>
        <end position="107"/>
    </location>
</feature>
<gene>
    <name evidence="5" type="ORF">NBM05_07960</name>
</gene>
<sequence>MSTVFTKIIEGELPGRFVWKDDQAVAFLSIQPLTHGHVLVVPREEIDHWVDLPAPLAAHLMAVSQAVGQAIDAAFEPRRVGLMIQGFEVPHAHLHVWPTDSIAEFSFDQVDRDPDPEGMDRAAEAIRGALLEAGHREAEAAGA</sequence>
<dbReference type="RefSeq" id="WP_254166384.1">
    <property type="nucleotide sequence ID" value="NZ_JANAFB010000016.1"/>
</dbReference>
<name>A0A9X2HFQ4_9MICC</name>
<dbReference type="PRINTS" id="PR00332">
    <property type="entry name" value="HISTRIAD"/>
</dbReference>
<dbReference type="Pfam" id="PF01230">
    <property type="entry name" value="HIT"/>
    <property type="match status" value="1"/>
</dbReference>
<reference evidence="5" key="1">
    <citation type="submission" date="2022-06" db="EMBL/GenBank/DDBJ databases">
        <title>Rothia sp. isolated from sandalwood seedling.</title>
        <authorList>
            <person name="Tuikhar N."/>
            <person name="Kirdat K."/>
            <person name="Thorat V."/>
            <person name="Swetha P."/>
            <person name="Padma S."/>
            <person name="Sundararaj R."/>
            <person name="Yadav A."/>
        </authorList>
    </citation>
    <scope>NUCLEOTIDE SEQUENCE</scope>
    <source>
        <strain evidence="5">AR01</strain>
    </source>
</reference>
<evidence type="ECO:0000256" key="3">
    <source>
        <dbReference type="PROSITE-ProRule" id="PRU00464"/>
    </source>
</evidence>
<dbReference type="GO" id="GO:0003824">
    <property type="term" value="F:catalytic activity"/>
    <property type="evidence" value="ECO:0007669"/>
    <property type="project" value="InterPro"/>
</dbReference>
<dbReference type="GO" id="GO:0009117">
    <property type="term" value="P:nucleotide metabolic process"/>
    <property type="evidence" value="ECO:0007669"/>
    <property type="project" value="TreeGrafter"/>
</dbReference>
<keyword evidence="6" id="KW-1185">Reference proteome</keyword>
<comment type="caution">
    <text evidence="5">The sequence shown here is derived from an EMBL/GenBank/DDBJ whole genome shotgun (WGS) entry which is preliminary data.</text>
</comment>
<dbReference type="PANTHER" id="PTHR46648:SF1">
    <property type="entry name" value="ADENOSINE 5'-MONOPHOSPHORAMIDASE HNT1"/>
    <property type="match status" value="1"/>
</dbReference>
<feature type="short sequence motif" description="Histidine triad motif" evidence="2 3">
    <location>
        <begin position="91"/>
        <end position="95"/>
    </location>
</feature>
<evidence type="ECO:0000256" key="1">
    <source>
        <dbReference type="PIRSR" id="PIRSR601310-1"/>
    </source>
</evidence>
<proteinExistence type="predicted"/>
<feature type="active site" description="Tele-AMP-histidine intermediate" evidence="1">
    <location>
        <position position="93"/>
    </location>
</feature>
<dbReference type="InterPro" id="IPR036265">
    <property type="entry name" value="HIT-like_sf"/>
</dbReference>
<dbReference type="EMBL" id="JANAFB010000016">
    <property type="protein sequence ID" value="MCP3425942.1"/>
    <property type="molecule type" value="Genomic_DNA"/>
</dbReference>
<accession>A0A9X2HFQ4</accession>
<dbReference type="SUPFAM" id="SSF54197">
    <property type="entry name" value="HIT-like"/>
    <property type="match status" value="1"/>
</dbReference>
<dbReference type="Gene3D" id="3.30.428.10">
    <property type="entry name" value="HIT-like"/>
    <property type="match status" value="1"/>
</dbReference>
<dbReference type="Proteomes" id="UP001139502">
    <property type="component" value="Unassembled WGS sequence"/>
</dbReference>
<dbReference type="InterPro" id="IPR001310">
    <property type="entry name" value="Histidine_triad_HIT"/>
</dbReference>
<protein>
    <submittedName>
        <fullName evidence="5">HIT family protein</fullName>
    </submittedName>
</protein>
<evidence type="ECO:0000256" key="2">
    <source>
        <dbReference type="PIRSR" id="PIRSR601310-3"/>
    </source>
</evidence>
<evidence type="ECO:0000313" key="6">
    <source>
        <dbReference type="Proteomes" id="UP001139502"/>
    </source>
</evidence>
<organism evidence="5 6">
    <name type="scientific">Rothia santali</name>
    <dbReference type="NCBI Taxonomy" id="2949643"/>
    <lineage>
        <taxon>Bacteria</taxon>
        <taxon>Bacillati</taxon>
        <taxon>Actinomycetota</taxon>
        <taxon>Actinomycetes</taxon>
        <taxon>Micrococcales</taxon>
        <taxon>Micrococcaceae</taxon>
        <taxon>Rothia</taxon>
    </lineage>
</organism>
<evidence type="ECO:0000259" key="4">
    <source>
        <dbReference type="PROSITE" id="PS51084"/>
    </source>
</evidence>
<dbReference type="PROSITE" id="PS51084">
    <property type="entry name" value="HIT_2"/>
    <property type="match status" value="1"/>
</dbReference>
<dbReference type="InterPro" id="IPR011146">
    <property type="entry name" value="HIT-like"/>
</dbReference>
<dbReference type="AlphaFoldDB" id="A0A9X2HFQ4"/>
<dbReference type="PANTHER" id="PTHR46648">
    <property type="entry name" value="HIT FAMILY PROTEIN 1"/>
    <property type="match status" value="1"/>
</dbReference>
<evidence type="ECO:0000313" key="5">
    <source>
        <dbReference type="EMBL" id="MCP3425942.1"/>
    </source>
</evidence>